<dbReference type="OrthoDB" id="419598at2759"/>
<dbReference type="GO" id="GO:0016491">
    <property type="term" value="F:oxidoreductase activity"/>
    <property type="evidence" value="ECO:0007669"/>
    <property type="project" value="UniProtKB-KW"/>
</dbReference>
<dbReference type="PANTHER" id="PTHR47706">
    <property type="entry name" value="NMRA-LIKE FAMILY PROTEIN"/>
    <property type="match status" value="1"/>
</dbReference>
<dbReference type="Proteomes" id="UP000887226">
    <property type="component" value="Unassembled WGS sequence"/>
</dbReference>
<evidence type="ECO:0000259" key="4">
    <source>
        <dbReference type="Pfam" id="PF13460"/>
    </source>
</evidence>
<evidence type="ECO:0000256" key="2">
    <source>
        <dbReference type="ARBA" id="ARBA00022857"/>
    </source>
</evidence>
<evidence type="ECO:0000313" key="6">
    <source>
        <dbReference type="Proteomes" id="UP000887226"/>
    </source>
</evidence>
<proteinExistence type="inferred from homology"/>
<dbReference type="InterPro" id="IPR051609">
    <property type="entry name" value="NmrA/Isoflavone_reductase-like"/>
</dbReference>
<dbReference type="PANTHER" id="PTHR47706:SF5">
    <property type="entry name" value="ISOFLAVONE REDUCTASE"/>
    <property type="match status" value="1"/>
</dbReference>
<reference evidence="5" key="1">
    <citation type="journal article" date="2021" name="IMA Fungus">
        <title>Genomic characterization of three marine fungi, including Emericellopsis atlantica sp. nov. with signatures of a generalist lifestyle and marine biomass degradation.</title>
        <authorList>
            <person name="Hagestad O.C."/>
            <person name="Hou L."/>
            <person name="Andersen J.H."/>
            <person name="Hansen E.H."/>
            <person name="Altermark B."/>
            <person name="Li C."/>
            <person name="Kuhnert E."/>
            <person name="Cox R.J."/>
            <person name="Crous P.W."/>
            <person name="Spatafora J.W."/>
            <person name="Lail K."/>
            <person name="Amirebrahimi M."/>
            <person name="Lipzen A."/>
            <person name="Pangilinan J."/>
            <person name="Andreopoulos W."/>
            <person name="Hayes R.D."/>
            <person name="Ng V."/>
            <person name="Grigoriev I.V."/>
            <person name="Jackson S.A."/>
            <person name="Sutton T.D.S."/>
            <person name="Dobson A.D.W."/>
            <person name="Rama T."/>
        </authorList>
    </citation>
    <scope>NUCLEOTIDE SEQUENCE</scope>
    <source>
        <strain evidence="5">TRa3180A</strain>
    </source>
</reference>
<evidence type="ECO:0000256" key="3">
    <source>
        <dbReference type="ARBA" id="ARBA00023002"/>
    </source>
</evidence>
<dbReference type="Pfam" id="PF13460">
    <property type="entry name" value="NAD_binding_10"/>
    <property type="match status" value="1"/>
</dbReference>
<organism evidence="5 6">
    <name type="scientific">Calycina marina</name>
    <dbReference type="NCBI Taxonomy" id="1763456"/>
    <lineage>
        <taxon>Eukaryota</taxon>
        <taxon>Fungi</taxon>
        <taxon>Dikarya</taxon>
        <taxon>Ascomycota</taxon>
        <taxon>Pezizomycotina</taxon>
        <taxon>Leotiomycetes</taxon>
        <taxon>Helotiales</taxon>
        <taxon>Pezizellaceae</taxon>
        <taxon>Calycina</taxon>
    </lineage>
</organism>
<sequence>MMRIAIAGSSGLARTLAYHINETAHPFIIISRAPKPDLTAKGYQVIVVDYDNQQDLEHSLRGVNLVISTISGNSQINLIDVAAKTGVRRFCPAEFEGPPARRTNIDWDPLDRGKRATLARLRYWANQRQCIMRFTVFTCGVLYERFSPNGLFSVGVGDSTGATYQGSYLMDVGNGTAEIVDRTSTGQLIYISMTALDDVGRFVAAAVDLDLQSWPNELRMAGERLTITDVVHCAETVRGGGLFSTDIIDARHLQSLLETANYCQDFFKANRMHELMATEQRRYDFEHPNLNGMVNVVPVSFYDWLVSQWVVPI</sequence>
<evidence type="ECO:0000256" key="1">
    <source>
        <dbReference type="ARBA" id="ARBA00005725"/>
    </source>
</evidence>
<dbReference type="SUPFAM" id="SSF51735">
    <property type="entry name" value="NAD(P)-binding Rossmann-fold domains"/>
    <property type="match status" value="1"/>
</dbReference>
<dbReference type="Gene3D" id="3.40.50.720">
    <property type="entry name" value="NAD(P)-binding Rossmann-like Domain"/>
    <property type="match status" value="1"/>
</dbReference>
<comment type="similarity">
    <text evidence="1">Belongs to the NmrA-type oxidoreductase family. Isoflavone reductase subfamily.</text>
</comment>
<gene>
    <name evidence="5" type="ORF">BJ878DRAFT_424898</name>
</gene>
<feature type="domain" description="NAD(P)-binding" evidence="4">
    <location>
        <begin position="13"/>
        <end position="91"/>
    </location>
</feature>
<dbReference type="InterPro" id="IPR036291">
    <property type="entry name" value="NAD(P)-bd_dom_sf"/>
</dbReference>
<comment type="caution">
    <text evidence="5">The sequence shown here is derived from an EMBL/GenBank/DDBJ whole genome shotgun (WGS) entry which is preliminary data.</text>
</comment>
<name>A0A9P7Z115_9HELO</name>
<dbReference type="AlphaFoldDB" id="A0A9P7Z115"/>
<keyword evidence="6" id="KW-1185">Reference proteome</keyword>
<evidence type="ECO:0000313" key="5">
    <source>
        <dbReference type="EMBL" id="KAG9242900.1"/>
    </source>
</evidence>
<keyword evidence="2" id="KW-0521">NADP</keyword>
<accession>A0A9P7Z115</accession>
<dbReference type="EMBL" id="MU254024">
    <property type="protein sequence ID" value="KAG9242900.1"/>
    <property type="molecule type" value="Genomic_DNA"/>
</dbReference>
<keyword evidence="3" id="KW-0560">Oxidoreductase</keyword>
<protein>
    <submittedName>
        <fullName evidence="5">Isoflavone reductase family protein-like protein</fullName>
    </submittedName>
</protein>
<dbReference type="InterPro" id="IPR016040">
    <property type="entry name" value="NAD(P)-bd_dom"/>
</dbReference>